<organism evidence="1 2">
    <name type="scientific">Heterotrigona itama</name>
    <dbReference type="NCBI Taxonomy" id="395501"/>
    <lineage>
        <taxon>Eukaryota</taxon>
        <taxon>Metazoa</taxon>
        <taxon>Ecdysozoa</taxon>
        <taxon>Arthropoda</taxon>
        <taxon>Hexapoda</taxon>
        <taxon>Insecta</taxon>
        <taxon>Pterygota</taxon>
        <taxon>Neoptera</taxon>
        <taxon>Endopterygota</taxon>
        <taxon>Hymenoptera</taxon>
        <taxon>Apocrita</taxon>
        <taxon>Aculeata</taxon>
        <taxon>Apoidea</taxon>
        <taxon>Anthophila</taxon>
        <taxon>Apidae</taxon>
        <taxon>Heterotrigona</taxon>
    </lineage>
</organism>
<gene>
    <name evidence="1" type="ORF">MHI_LOCUS168228</name>
</gene>
<evidence type="ECO:0000313" key="1">
    <source>
        <dbReference type="EMBL" id="CAD1469919.1"/>
    </source>
</evidence>
<name>A0A6V7GVZ8_9HYME</name>
<feature type="non-terminal residue" evidence="1">
    <location>
        <position position="1"/>
    </location>
</feature>
<reference evidence="1" key="1">
    <citation type="submission" date="2020-07" db="EMBL/GenBank/DDBJ databases">
        <authorList>
            <person name="Nazaruddin N."/>
        </authorList>
    </citation>
    <scope>NUCLEOTIDE SEQUENCE</scope>
</reference>
<dbReference type="EMBL" id="CAJDYZ010003198">
    <property type="protein sequence ID" value="CAD1469919.1"/>
    <property type="molecule type" value="Genomic_DNA"/>
</dbReference>
<dbReference type="Proteomes" id="UP000752696">
    <property type="component" value="Unassembled WGS sequence"/>
</dbReference>
<keyword evidence="2" id="KW-1185">Reference proteome</keyword>
<comment type="caution">
    <text evidence="1">The sequence shown here is derived from an EMBL/GenBank/DDBJ whole genome shotgun (WGS) entry which is preliminary data.</text>
</comment>
<accession>A0A6V7GVZ8</accession>
<dbReference type="OrthoDB" id="10443352at2759"/>
<proteinExistence type="predicted"/>
<sequence length="60" mass="6830">EPCRWMDAKISLRKNRPVRYQCAVMERLSSDFLCNTRSACTRRDPLPPGVAPPLQSKVSP</sequence>
<evidence type="ECO:0000313" key="2">
    <source>
        <dbReference type="Proteomes" id="UP000752696"/>
    </source>
</evidence>
<protein>
    <submittedName>
        <fullName evidence="1">Uncharacterized protein</fullName>
    </submittedName>
</protein>
<dbReference type="AlphaFoldDB" id="A0A6V7GVZ8"/>